<evidence type="ECO:0000256" key="1">
    <source>
        <dbReference type="SAM" id="MobiDB-lite"/>
    </source>
</evidence>
<gene>
    <name evidence="2" type="ORF">COPCOM_00157</name>
</gene>
<proteinExistence type="predicted"/>
<comment type="caution">
    <text evidence="2">The sequence shown here is derived from an EMBL/GenBank/DDBJ whole genome shotgun (WGS) entry which is preliminary data.</text>
</comment>
<evidence type="ECO:0000313" key="2">
    <source>
        <dbReference type="EMBL" id="EEG91543.1"/>
    </source>
</evidence>
<reference evidence="2 3" key="2">
    <citation type="submission" date="2009-03" db="EMBL/GenBank/DDBJ databases">
        <title>Draft genome sequence of Coprococcus comes (ATCC 27758).</title>
        <authorList>
            <person name="Sudarsanam P."/>
            <person name="Ley R."/>
            <person name="Guruge J."/>
            <person name="Turnbaugh P.J."/>
            <person name="Mahowald M."/>
            <person name="Liep D."/>
            <person name="Gordon J."/>
        </authorList>
    </citation>
    <scope>NUCLEOTIDE SEQUENCE [LARGE SCALE GENOMIC DNA]</scope>
    <source>
        <strain evidence="2 3">ATCC 27758</strain>
    </source>
</reference>
<dbReference type="HOGENOM" id="CLU_2914599_0_0_9"/>
<organism evidence="2 3">
    <name type="scientific">Coprococcus comes ATCC 27758</name>
    <dbReference type="NCBI Taxonomy" id="470146"/>
    <lineage>
        <taxon>Bacteria</taxon>
        <taxon>Bacillati</taxon>
        <taxon>Bacillota</taxon>
        <taxon>Clostridia</taxon>
        <taxon>Lachnospirales</taxon>
        <taxon>Lachnospiraceae</taxon>
        <taxon>Coprococcus</taxon>
    </lineage>
</organism>
<feature type="compositionally biased region" description="Basic residues" evidence="1">
    <location>
        <begin position="19"/>
        <end position="44"/>
    </location>
</feature>
<dbReference type="EMBL" id="ABVR01000028">
    <property type="protein sequence ID" value="EEG91543.1"/>
    <property type="molecule type" value="Genomic_DNA"/>
</dbReference>
<feature type="region of interest" description="Disordered" evidence="1">
    <location>
        <begin position="1"/>
        <end position="46"/>
    </location>
</feature>
<dbReference type="AlphaFoldDB" id="C0B4U0"/>
<feature type="compositionally biased region" description="Polar residues" evidence="1">
    <location>
        <begin position="1"/>
        <end position="18"/>
    </location>
</feature>
<reference evidence="2 3" key="1">
    <citation type="submission" date="2009-02" db="EMBL/GenBank/DDBJ databases">
        <authorList>
            <person name="Fulton L."/>
            <person name="Clifton S."/>
            <person name="Fulton B."/>
            <person name="Xu J."/>
            <person name="Minx P."/>
            <person name="Pepin K.H."/>
            <person name="Johnson M."/>
            <person name="Bhonagiri V."/>
            <person name="Nash W.E."/>
            <person name="Mardis E.R."/>
            <person name="Wilson R.K."/>
        </authorList>
    </citation>
    <scope>NUCLEOTIDE SEQUENCE [LARGE SCALE GENOMIC DNA]</scope>
    <source>
        <strain evidence="2 3">ATCC 27758</strain>
    </source>
</reference>
<sequence>MGNSLTTTGIVASFSHQKTNTKKNHTQNQRKSKSINKNSGKKQKERALRYFIFKMNQLRER</sequence>
<evidence type="ECO:0000313" key="3">
    <source>
        <dbReference type="Proteomes" id="UP000003793"/>
    </source>
</evidence>
<accession>C0B4U0</accession>
<dbReference type="Proteomes" id="UP000003793">
    <property type="component" value="Unassembled WGS sequence"/>
</dbReference>
<protein>
    <submittedName>
        <fullName evidence="2">Uncharacterized protein</fullName>
    </submittedName>
</protein>
<name>C0B4U0_9FIRM</name>